<dbReference type="RefSeq" id="WP_386667224.1">
    <property type="nucleotide sequence ID" value="NZ_JBHLTG010000001.1"/>
</dbReference>
<dbReference type="EC" id="3.1.21.-" evidence="2"/>
<accession>A0ABV6RMH1</accession>
<keyword evidence="2" id="KW-0540">Nuclease</keyword>
<comment type="caution">
    <text evidence="2">The sequence shown here is derived from an EMBL/GenBank/DDBJ whole genome shotgun (WGS) entry which is preliminary data.</text>
</comment>
<name>A0ABV6RMH1_9GAMM</name>
<dbReference type="EMBL" id="JBHLTG010000001">
    <property type="protein sequence ID" value="MFC0678001.1"/>
    <property type="molecule type" value="Genomic_DNA"/>
</dbReference>
<proteinExistence type="predicted"/>
<dbReference type="SUPFAM" id="SSF52980">
    <property type="entry name" value="Restriction endonuclease-like"/>
    <property type="match status" value="1"/>
</dbReference>
<keyword evidence="2" id="KW-0378">Hydrolase</keyword>
<dbReference type="InterPro" id="IPR011335">
    <property type="entry name" value="Restrct_endonuc-II-like"/>
</dbReference>
<dbReference type="Proteomes" id="UP001589896">
    <property type="component" value="Unassembled WGS sequence"/>
</dbReference>
<gene>
    <name evidence="2" type="ORF">ACFFGH_09120</name>
</gene>
<evidence type="ECO:0000259" key="1">
    <source>
        <dbReference type="Pfam" id="PF04471"/>
    </source>
</evidence>
<sequence length="263" mass="29864">MGAPADMDTRNLEPATVDDLVQAVARFYSQMGCEVQLNASLRSSSGVAEVDVLVFIGADEWAQTIMVDCRHWDSRVDSDMTHRYRDLLAENGAHEALIFSRYSFHSGALGALGRSNVRVCTWADFVRRNYESWFRAQSTDLKAYSDVLVDFRKWPTGERTSSMAMTDQDWTGARSVLDTFEQALLILASGAQQTLLHRPCIVDLPCDGSGDTQPFVFHDMAEWHAYWKPRLVDWVDDVGRWREELMEQGGDWVDDSWGAHDWA</sequence>
<reference evidence="2 3" key="1">
    <citation type="submission" date="2024-09" db="EMBL/GenBank/DDBJ databases">
        <authorList>
            <person name="Sun Q."/>
            <person name="Mori K."/>
        </authorList>
    </citation>
    <scope>NUCLEOTIDE SEQUENCE [LARGE SCALE GENOMIC DNA]</scope>
    <source>
        <strain evidence="2 3">KCTC 23076</strain>
    </source>
</reference>
<feature type="domain" description="Restriction endonuclease type IV Mrr" evidence="1">
    <location>
        <begin position="18"/>
        <end position="125"/>
    </location>
</feature>
<organism evidence="2 3">
    <name type="scientific">Lysobacter korlensis</name>
    <dbReference type="NCBI Taxonomy" id="553636"/>
    <lineage>
        <taxon>Bacteria</taxon>
        <taxon>Pseudomonadati</taxon>
        <taxon>Pseudomonadota</taxon>
        <taxon>Gammaproteobacteria</taxon>
        <taxon>Lysobacterales</taxon>
        <taxon>Lysobacteraceae</taxon>
        <taxon>Lysobacter</taxon>
    </lineage>
</organism>
<dbReference type="Pfam" id="PF04471">
    <property type="entry name" value="Mrr_cat"/>
    <property type="match status" value="1"/>
</dbReference>
<dbReference type="GO" id="GO:0016787">
    <property type="term" value="F:hydrolase activity"/>
    <property type="evidence" value="ECO:0007669"/>
    <property type="project" value="UniProtKB-KW"/>
</dbReference>
<dbReference type="GO" id="GO:0004519">
    <property type="term" value="F:endonuclease activity"/>
    <property type="evidence" value="ECO:0007669"/>
    <property type="project" value="UniProtKB-KW"/>
</dbReference>
<keyword evidence="3" id="KW-1185">Reference proteome</keyword>
<dbReference type="InterPro" id="IPR007560">
    <property type="entry name" value="Restrct_endonuc_IV_Mrr"/>
</dbReference>
<evidence type="ECO:0000313" key="2">
    <source>
        <dbReference type="EMBL" id="MFC0678001.1"/>
    </source>
</evidence>
<keyword evidence="2" id="KW-0255">Endonuclease</keyword>
<evidence type="ECO:0000313" key="3">
    <source>
        <dbReference type="Proteomes" id="UP001589896"/>
    </source>
</evidence>
<protein>
    <submittedName>
        <fullName evidence="2">Restriction endonuclease</fullName>
        <ecNumber evidence="2">3.1.21.-</ecNumber>
    </submittedName>
</protein>